<protein>
    <submittedName>
        <fullName evidence="1">DNA-binding protein</fullName>
    </submittedName>
</protein>
<accession>A0A3M8A206</accession>
<sequence>MFVITADQVDSRTTPDIVGRAKERLDAAYRRHLRAPVGRSGGDELQLLLTDPAATLDVVLELTREGRWSVGVGVGPVRTPLPAAVVEATGPAFYAAREAVTAAKGRPQRFALAVDEHASDDVRTRAADAESLVTLLLVLRERRSDAGWELYDLLRDGLPQKGAAERLGISPAAVSARAKAASLRAELDVTPALARLLEDLGRAADDDAEGAR</sequence>
<dbReference type="GO" id="GO:0003677">
    <property type="term" value="F:DNA binding"/>
    <property type="evidence" value="ECO:0007669"/>
    <property type="project" value="UniProtKB-KW"/>
</dbReference>
<evidence type="ECO:0000313" key="2">
    <source>
        <dbReference type="Proteomes" id="UP000275048"/>
    </source>
</evidence>
<dbReference type="RefSeq" id="WP_122938190.1">
    <property type="nucleotide sequence ID" value="NZ_JBHSNT010000052.1"/>
</dbReference>
<dbReference type="EMBL" id="RHHB01000052">
    <property type="protein sequence ID" value="RNB45214.1"/>
    <property type="molecule type" value="Genomic_DNA"/>
</dbReference>
<keyword evidence="1" id="KW-0238">DNA-binding</keyword>
<keyword evidence="2" id="KW-1185">Reference proteome</keyword>
<dbReference type="AlphaFoldDB" id="A0A3M8A206"/>
<dbReference type="Proteomes" id="UP000275048">
    <property type="component" value="Unassembled WGS sequence"/>
</dbReference>
<comment type="caution">
    <text evidence="1">The sequence shown here is derived from an EMBL/GenBank/DDBJ whole genome shotgun (WGS) entry which is preliminary data.</text>
</comment>
<gene>
    <name evidence="1" type="ORF">EDM22_16560</name>
</gene>
<name>A0A3M8A206_9MICO</name>
<reference evidence="1 2" key="1">
    <citation type="submission" date="2018-10" db="EMBL/GenBank/DDBJ databases">
        <title>Isolation, diversity and antibacterial activity of antinobacteria from the wheat rhizosphere soil.</title>
        <authorList>
            <person name="Sun T."/>
        </authorList>
    </citation>
    <scope>NUCLEOTIDE SEQUENCE [LARGE SCALE GENOMIC DNA]</scope>
    <source>
        <strain evidence="1 2">SJ-23</strain>
    </source>
</reference>
<dbReference type="OrthoDB" id="5184241at2"/>
<proteinExistence type="predicted"/>
<organism evidence="1 2">
    <name type="scientific">Agromyces tardus</name>
    <dbReference type="NCBI Taxonomy" id="2583849"/>
    <lineage>
        <taxon>Bacteria</taxon>
        <taxon>Bacillati</taxon>
        <taxon>Actinomycetota</taxon>
        <taxon>Actinomycetes</taxon>
        <taxon>Micrococcales</taxon>
        <taxon>Microbacteriaceae</taxon>
        <taxon>Agromyces</taxon>
    </lineage>
</organism>
<evidence type="ECO:0000313" key="1">
    <source>
        <dbReference type="EMBL" id="RNB45214.1"/>
    </source>
</evidence>